<organism evidence="1 2">
    <name type="scientific">Apiosordaria backusii</name>
    <dbReference type="NCBI Taxonomy" id="314023"/>
    <lineage>
        <taxon>Eukaryota</taxon>
        <taxon>Fungi</taxon>
        <taxon>Dikarya</taxon>
        <taxon>Ascomycota</taxon>
        <taxon>Pezizomycotina</taxon>
        <taxon>Sordariomycetes</taxon>
        <taxon>Sordariomycetidae</taxon>
        <taxon>Sordariales</taxon>
        <taxon>Lasiosphaeriaceae</taxon>
        <taxon>Apiosordaria</taxon>
    </lineage>
</organism>
<evidence type="ECO:0000313" key="2">
    <source>
        <dbReference type="Proteomes" id="UP001172159"/>
    </source>
</evidence>
<evidence type="ECO:0000313" key="1">
    <source>
        <dbReference type="EMBL" id="KAK0721181.1"/>
    </source>
</evidence>
<proteinExistence type="predicted"/>
<comment type="caution">
    <text evidence="1">The sequence shown here is derived from an EMBL/GenBank/DDBJ whole genome shotgun (WGS) entry which is preliminary data.</text>
</comment>
<reference evidence="1" key="1">
    <citation type="submission" date="2023-06" db="EMBL/GenBank/DDBJ databases">
        <title>Genome-scale phylogeny and comparative genomics of the fungal order Sordariales.</title>
        <authorList>
            <consortium name="Lawrence Berkeley National Laboratory"/>
            <person name="Hensen N."/>
            <person name="Bonometti L."/>
            <person name="Westerberg I."/>
            <person name="Brannstrom I.O."/>
            <person name="Guillou S."/>
            <person name="Cros-Aarteil S."/>
            <person name="Calhoun S."/>
            <person name="Haridas S."/>
            <person name="Kuo A."/>
            <person name="Mondo S."/>
            <person name="Pangilinan J."/>
            <person name="Riley R."/>
            <person name="Labutti K."/>
            <person name="Andreopoulos B."/>
            <person name="Lipzen A."/>
            <person name="Chen C."/>
            <person name="Yanf M."/>
            <person name="Daum C."/>
            <person name="Ng V."/>
            <person name="Clum A."/>
            <person name="Steindorff A."/>
            <person name="Ohm R."/>
            <person name="Martin F."/>
            <person name="Silar P."/>
            <person name="Natvig D."/>
            <person name="Lalanne C."/>
            <person name="Gautier V."/>
            <person name="Ament-Velasquez S.L."/>
            <person name="Kruys A."/>
            <person name="Hutchinson M.I."/>
            <person name="Powell A.J."/>
            <person name="Barry K."/>
            <person name="Miller A.N."/>
            <person name="Grigoriev I.V."/>
            <person name="Debuchy R."/>
            <person name="Gladieux P."/>
            <person name="Thoren M.H."/>
            <person name="Johannesson H."/>
        </authorList>
    </citation>
    <scope>NUCLEOTIDE SEQUENCE</scope>
    <source>
        <strain evidence="1">CBS 540.89</strain>
    </source>
</reference>
<dbReference type="Proteomes" id="UP001172159">
    <property type="component" value="Unassembled WGS sequence"/>
</dbReference>
<dbReference type="AlphaFoldDB" id="A0AA40ASK7"/>
<accession>A0AA40ASK7</accession>
<dbReference type="EMBL" id="JAUKTV010000012">
    <property type="protein sequence ID" value="KAK0721181.1"/>
    <property type="molecule type" value="Genomic_DNA"/>
</dbReference>
<protein>
    <submittedName>
        <fullName evidence="1">Uncharacterized protein</fullName>
    </submittedName>
</protein>
<keyword evidence="2" id="KW-1185">Reference proteome</keyword>
<name>A0AA40ASK7_9PEZI</name>
<sequence>MSFKDSLRLVAGKYQRIVLALYYGGEDVGRLFQEMKWALEDHEKRFDKYFPFPHDGTEEARKAEEQMNEFLDTWGLSIEEMNTEDFLTSLMHIFNKDIDPKYHLKDFDSSYISPGGVWKTMETLAPIIEKGIPTEEPHKEESPKVDPPKFPPLHLVTCLGCGGKKQFGTGRPALKRRRGIARLRRQRQRKETLLGSSD</sequence>
<gene>
    <name evidence="1" type="ORF">B0T21DRAFT_294582</name>
</gene>